<name>A0A1M7LF93_9FIRM</name>
<dbReference type="Proteomes" id="UP000184375">
    <property type="component" value="Unassembled WGS sequence"/>
</dbReference>
<keyword evidence="10" id="KW-1185">Reference proteome</keyword>
<comment type="subcellular location">
    <subcellularLocation>
        <location evidence="1">Cell membrane</location>
        <topology evidence="1">Multi-pass membrane protein</topology>
    </subcellularLocation>
</comment>
<dbReference type="PROSITE" id="PS50850">
    <property type="entry name" value="MFS"/>
    <property type="match status" value="1"/>
</dbReference>
<dbReference type="PANTHER" id="PTHR43124:SF3">
    <property type="entry name" value="CHLORAMPHENICOL EFFLUX PUMP RV0191"/>
    <property type="match status" value="1"/>
</dbReference>
<accession>A0A1M7LF93</accession>
<evidence type="ECO:0000256" key="6">
    <source>
        <dbReference type="ARBA" id="ARBA00023136"/>
    </source>
</evidence>
<evidence type="ECO:0000256" key="3">
    <source>
        <dbReference type="ARBA" id="ARBA00022475"/>
    </source>
</evidence>
<evidence type="ECO:0000313" key="9">
    <source>
        <dbReference type="EMBL" id="SHM76637.1"/>
    </source>
</evidence>
<keyword evidence="5 7" id="KW-1133">Transmembrane helix</keyword>
<reference evidence="10" key="1">
    <citation type="submission" date="2016-11" db="EMBL/GenBank/DDBJ databases">
        <authorList>
            <person name="Varghese N."/>
            <person name="Submissions S."/>
        </authorList>
    </citation>
    <scope>NUCLEOTIDE SEQUENCE [LARGE SCALE GENOMIC DNA]</scope>
    <source>
        <strain evidence="10">DSM 18802</strain>
    </source>
</reference>
<dbReference type="RefSeq" id="WP_073257849.1">
    <property type="nucleotide sequence ID" value="NZ_FRCR01000012.1"/>
</dbReference>
<keyword evidence="4 7" id="KW-0812">Transmembrane</keyword>
<evidence type="ECO:0000256" key="4">
    <source>
        <dbReference type="ARBA" id="ARBA00022692"/>
    </source>
</evidence>
<dbReference type="InterPro" id="IPR036259">
    <property type="entry name" value="MFS_trans_sf"/>
</dbReference>
<dbReference type="AlphaFoldDB" id="A0A1M7LF93"/>
<proteinExistence type="predicted"/>
<feature type="domain" description="Major facilitator superfamily (MFS) profile" evidence="8">
    <location>
        <begin position="10"/>
        <end position="394"/>
    </location>
</feature>
<feature type="transmembrane region" description="Helical" evidence="7">
    <location>
        <begin position="370"/>
        <end position="389"/>
    </location>
</feature>
<dbReference type="PANTHER" id="PTHR43124">
    <property type="entry name" value="PURINE EFFLUX PUMP PBUE"/>
    <property type="match status" value="1"/>
</dbReference>
<feature type="transmembrane region" description="Helical" evidence="7">
    <location>
        <begin position="136"/>
        <end position="158"/>
    </location>
</feature>
<feature type="transmembrane region" description="Helical" evidence="7">
    <location>
        <begin position="164"/>
        <end position="186"/>
    </location>
</feature>
<dbReference type="InterPro" id="IPR050189">
    <property type="entry name" value="MFS_Efflux_Transporters"/>
</dbReference>
<protein>
    <submittedName>
        <fullName evidence="9">Predicted arabinose efflux permease, MFS family</fullName>
    </submittedName>
</protein>
<evidence type="ECO:0000256" key="2">
    <source>
        <dbReference type="ARBA" id="ARBA00022448"/>
    </source>
</evidence>
<dbReference type="Pfam" id="PF07690">
    <property type="entry name" value="MFS_1"/>
    <property type="match status" value="1"/>
</dbReference>
<keyword evidence="3" id="KW-1003">Cell membrane</keyword>
<dbReference type="Gene3D" id="1.20.1250.20">
    <property type="entry name" value="MFS general substrate transporter like domains"/>
    <property type="match status" value="2"/>
</dbReference>
<dbReference type="SUPFAM" id="SSF103473">
    <property type="entry name" value="MFS general substrate transporter"/>
    <property type="match status" value="1"/>
</dbReference>
<dbReference type="InterPro" id="IPR020846">
    <property type="entry name" value="MFS_dom"/>
</dbReference>
<evidence type="ECO:0000256" key="5">
    <source>
        <dbReference type="ARBA" id="ARBA00022989"/>
    </source>
</evidence>
<dbReference type="InterPro" id="IPR011701">
    <property type="entry name" value="MFS"/>
</dbReference>
<feature type="transmembrane region" description="Helical" evidence="7">
    <location>
        <begin position="100"/>
        <end position="124"/>
    </location>
</feature>
<evidence type="ECO:0000313" key="10">
    <source>
        <dbReference type="Proteomes" id="UP000184375"/>
    </source>
</evidence>
<feature type="transmembrane region" description="Helical" evidence="7">
    <location>
        <begin position="75"/>
        <end position="94"/>
    </location>
</feature>
<sequence length="401" mass="43088">MEDNKNLYFILFALSLGWTVLYADRTSLYPLLSVIGRDFNLNNTQLGTITSSYFLVYVAMQIPGGIVADKVGKKRLIVLGILTAGVSLFCFGLFGKSYGLLVLFAALHGLGAGTYYPCAYGIMLELVDSKHWGTSAAIINLGMSFGLILGLAISGPLYMHFKSYSAIFIGLALFTMALSLLFIKILPEAESRCNAKANFFAVKEVLKNKNLLLLYIAQFCALYGYWTAVTWGATFFKEERGIGMELAGLFVAIAGMSSIIPSLVMGRISDIFGRKKIALILFPLGALTLYLMAHVRTASAIILSLIAYGIIGKSSWDPIAVAWSGSHASTLGNEAASTAMGVFNFFGMMSAVVAPVITGFIRDITGSLVAAYYVAAVLSLLGGSLVILVDEKLPQPDNKLG</sequence>
<dbReference type="EMBL" id="FRCR01000012">
    <property type="protein sequence ID" value="SHM76637.1"/>
    <property type="molecule type" value="Genomic_DNA"/>
</dbReference>
<gene>
    <name evidence="9" type="ORF">SAMN05660826_01889</name>
</gene>
<evidence type="ECO:0000256" key="7">
    <source>
        <dbReference type="SAM" id="Phobius"/>
    </source>
</evidence>
<dbReference type="GO" id="GO:0005886">
    <property type="term" value="C:plasma membrane"/>
    <property type="evidence" value="ECO:0007669"/>
    <property type="project" value="UniProtKB-SubCell"/>
</dbReference>
<feature type="transmembrane region" description="Helical" evidence="7">
    <location>
        <begin position="47"/>
        <end position="68"/>
    </location>
</feature>
<dbReference type="GO" id="GO:0022857">
    <property type="term" value="F:transmembrane transporter activity"/>
    <property type="evidence" value="ECO:0007669"/>
    <property type="project" value="InterPro"/>
</dbReference>
<evidence type="ECO:0000259" key="8">
    <source>
        <dbReference type="PROSITE" id="PS50850"/>
    </source>
</evidence>
<organism evidence="9 10">
    <name type="scientific">Caldanaerovirga acetigignens</name>
    <dbReference type="NCBI Taxonomy" id="447595"/>
    <lineage>
        <taxon>Bacteria</taxon>
        <taxon>Bacillati</taxon>
        <taxon>Bacillota</taxon>
        <taxon>Clostridia</taxon>
        <taxon>Thermosediminibacterales</taxon>
        <taxon>Thermosediminibacteraceae</taxon>
        <taxon>Caldanaerovirga</taxon>
    </lineage>
</organism>
<keyword evidence="6 7" id="KW-0472">Membrane</keyword>
<feature type="transmembrane region" description="Helical" evidence="7">
    <location>
        <begin position="335"/>
        <end position="358"/>
    </location>
</feature>
<feature type="transmembrane region" description="Helical" evidence="7">
    <location>
        <begin position="246"/>
        <end position="265"/>
    </location>
</feature>
<dbReference type="OrthoDB" id="9773404at2"/>
<evidence type="ECO:0000256" key="1">
    <source>
        <dbReference type="ARBA" id="ARBA00004651"/>
    </source>
</evidence>
<feature type="transmembrane region" description="Helical" evidence="7">
    <location>
        <begin position="212"/>
        <end position="234"/>
    </location>
</feature>
<keyword evidence="2" id="KW-0813">Transport</keyword>
<feature type="transmembrane region" description="Helical" evidence="7">
    <location>
        <begin position="277"/>
        <end position="295"/>
    </location>
</feature>
<dbReference type="STRING" id="447595.SAMN05660826_01889"/>